<proteinExistence type="predicted"/>
<dbReference type="EMBL" id="HBUF01073384">
    <property type="protein sequence ID" value="CAG6630373.1"/>
    <property type="molecule type" value="Transcribed_RNA"/>
</dbReference>
<feature type="signal peptide" evidence="1">
    <location>
        <begin position="1"/>
        <end position="25"/>
    </location>
</feature>
<accession>A0A8D9ALA9</accession>
<dbReference type="EMBL" id="HBUF01575245">
    <property type="protein sequence ID" value="CAG6768095.1"/>
    <property type="molecule type" value="Transcribed_RNA"/>
</dbReference>
<dbReference type="EMBL" id="HBUF01073383">
    <property type="protein sequence ID" value="CAG6630372.1"/>
    <property type="molecule type" value="Transcribed_RNA"/>
</dbReference>
<feature type="chain" id="PRO_5035639543" evidence="1">
    <location>
        <begin position="26"/>
        <end position="151"/>
    </location>
</feature>
<organism evidence="2">
    <name type="scientific">Cacopsylla melanoneura</name>
    <dbReference type="NCBI Taxonomy" id="428564"/>
    <lineage>
        <taxon>Eukaryota</taxon>
        <taxon>Metazoa</taxon>
        <taxon>Ecdysozoa</taxon>
        <taxon>Arthropoda</taxon>
        <taxon>Hexapoda</taxon>
        <taxon>Insecta</taxon>
        <taxon>Pterygota</taxon>
        <taxon>Neoptera</taxon>
        <taxon>Paraneoptera</taxon>
        <taxon>Hemiptera</taxon>
        <taxon>Sternorrhyncha</taxon>
        <taxon>Psylloidea</taxon>
        <taxon>Psyllidae</taxon>
        <taxon>Psyllinae</taxon>
        <taxon>Cacopsylla</taxon>
    </lineage>
</organism>
<name>A0A8D9ALA9_9HEMI</name>
<dbReference type="EMBL" id="HBUF01323976">
    <property type="protein sequence ID" value="CAG6695518.1"/>
    <property type="molecule type" value="Transcribed_RNA"/>
</dbReference>
<dbReference type="AlphaFoldDB" id="A0A8D9ALA9"/>
<sequence>MTNRFQMKLFIIVVCIHLNFHVTHCKKKGNKGMMIHDPEVTHAIVYEPEGKKLPEVLDPYMLVNDPTAMDLFTDGFELPENKPSQLIKKILRKEDDRFFKREMRVRFLGKSRHPNTENNWRTKRTEPDWTSVETQPDHAYLDQKYAHLFIE</sequence>
<dbReference type="EMBL" id="HBUF01575246">
    <property type="protein sequence ID" value="CAG6768096.1"/>
    <property type="molecule type" value="Transcribed_RNA"/>
</dbReference>
<dbReference type="EMBL" id="HBUF01323977">
    <property type="protein sequence ID" value="CAG6695520.1"/>
    <property type="molecule type" value="Transcribed_RNA"/>
</dbReference>
<dbReference type="EMBL" id="HBUF01409178">
    <property type="protein sequence ID" value="CAG6738687.1"/>
    <property type="molecule type" value="Transcribed_RNA"/>
</dbReference>
<evidence type="ECO:0000256" key="1">
    <source>
        <dbReference type="SAM" id="SignalP"/>
    </source>
</evidence>
<keyword evidence="1" id="KW-0732">Signal</keyword>
<evidence type="ECO:0000313" key="2">
    <source>
        <dbReference type="EMBL" id="CAG6768095.1"/>
    </source>
</evidence>
<reference evidence="2" key="1">
    <citation type="submission" date="2021-05" db="EMBL/GenBank/DDBJ databases">
        <authorList>
            <person name="Alioto T."/>
            <person name="Alioto T."/>
            <person name="Gomez Garrido J."/>
        </authorList>
    </citation>
    <scope>NUCLEOTIDE SEQUENCE</scope>
</reference>
<protein>
    <submittedName>
        <fullName evidence="2">Uncharacterized protein</fullName>
    </submittedName>
</protein>